<reference evidence="6" key="1">
    <citation type="submission" date="2020-02" db="EMBL/GenBank/DDBJ databases">
        <authorList>
            <person name="Meier V. D."/>
        </authorList>
    </citation>
    <scope>NUCLEOTIDE SEQUENCE</scope>
    <source>
        <strain evidence="6">AVDCRST_MAG43</strain>
    </source>
</reference>
<evidence type="ECO:0000259" key="5">
    <source>
        <dbReference type="Pfam" id="PF00296"/>
    </source>
</evidence>
<gene>
    <name evidence="6" type="ORF">AVDCRST_MAG43-1708</name>
</gene>
<dbReference type="PANTHER" id="PTHR42847:SF4">
    <property type="entry name" value="ALKANESULFONATE MONOOXYGENASE-RELATED"/>
    <property type="match status" value="1"/>
</dbReference>
<dbReference type="InterPro" id="IPR011251">
    <property type="entry name" value="Luciferase-like_dom"/>
</dbReference>
<protein>
    <recommendedName>
        <fullName evidence="5">Luciferase-like domain-containing protein</fullName>
    </recommendedName>
</protein>
<proteinExistence type="predicted"/>
<dbReference type="InterPro" id="IPR050172">
    <property type="entry name" value="SsuD_RutA_monooxygenase"/>
</dbReference>
<dbReference type="Gene3D" id="3.20.20.30">
    <property type="entry name" value="Luciferase-like domain"/>
    <property type="match status" value="1"/>
</dbReference>
<evidence type="ECO:0000256" key="4">
    <source>
        <dbReference type="ARBA" id="ARBA00023033"/>
    </source>
</evidence>
<dbReference type="InterPro" id="IPR036661">
    <property type="entry name" value="Luciferase-like_sf"/>
</dbReference>
<dbReference type="GO" id="GO:0008726">
    <property type="term" value="F:alkanesulfonate monooxygenase activity"/>
    <property type="evidence" value="ECO:0007669"/>
    <property type="project" value="TreeGrafter"/>
</dbReference>
<keyword evidence="4" id="KW-0503">Monooxygenase</keyword>
<keyword evidence="3" id="KW-0560">Oxidoreductase</keyword>
<evidence type="ECO:0000313" key="6">
    <source>
        <dbReference type="EMBL" id="CAA9558617.1"/>
    </source>
</evidence>
<dbReference type="Pfam" id="PF00296">
    <property type="entry name" value="Bac_luciferase"/>
    <property type="match status" value="1"/>
</dbReference>
<dbReference type="EMBL" id="CADCWI010000090">
    <property type="protein sequence ID" value="CAA9558617.1"/>
    <property type="molecule type" value="Genomic_DNA"/>
</dbReference>
<organism evidence="6">
    <name type="scientific">uncultured Thermomicrobiales bacterium</name>
    <dbReference type="NCBI Taxonomy" id="1645740"/>
    <lineage>
        <taxon>Bacteria</taxon>
        <taxon>Pseudomonadati</taxon>
        <taxon>Thermomicrobiota</taxon>
        <taxon>Thermomicrobia</taxon>
        <taxon>Thermomicrobiales</taxon>
        <taxon>environmental samples</taxon>
    </lineage>
</organism>
<evidence type="ECO:0000256" key="1">
    <source>
        <dbReference type="ARBA" id="ARBA00022630"/>
    </source>
</evidence>
<name>A0A6J4UUS5_9BACT</name>
<feature type="domain" description="Luciferase-like" evidence="5">
    <location>
        <begin position="44"/>
        <end position="267"/>
    </location>
</feature>
<dbReference type="AlphaFoldDB" id="A0A6J4UUS5"/>
<dbReference type="GO" id="GO:0046306">
    <property type="term" value="P:alkanesulfonate catabolic process"/>
    <property type="evidence" value="ECO:0007669"/>
    <property type="project" value="TreeGrafter"/>
</dbReference>
<keyword evidence="1" id="KW-0285">Flavoprotein</keyword>
<keyword evidence="2" id="KW-0288">FMN</keyword>
<dbReference type="SUPFAM" id="SSF51679">
    <property type="entry name" value="Bacterial luciferase-like"/>
    <property type="match status" value="1"/>
</dbReference>
<dbReference type="PANTHER" id="PTHR42847">
    <property type="entry name" value="ALKANESULFONATE MONOOXYGENASE"/>
    <property type="match status" value="1"/>
</dbReference>
<accession>A0A6J4UUS5</accession>
<sequence length="327" mass="35387">MAEQGSGGDGPLHNRGSDLIATGHWPASTRTGSLGLMVPVSEKAAFGGTPHFSDVVEICKMAADVGFEALWFADHFLYGDKDKGFRGSWDAWTMMAGVAAAVPNLQIGPMVACTAYRNPGVIVKMTEMIEDISGGRFILGLGAGWHKPEYDNFGIPFEPRVSRFEEAMQIIHPLLRNGKVDFQGEYYQANEALNLPRGPRPAGPPILIGSNGPRMLRLLARYADAWNTGWHNSTEQVISQLEKLDEACEELDRDPKTVVRTVGLNIALDGYTGSRPDALEGDIDSKAGMMDSFRKLGFGHLICGIDPCTPASVEAFGRVIEAYDAGA</sequence>
<evidence type="ECO:0000256" key="2">
    <source>
        <dbReference type="ARBA" id="ARBA00022643"/>
    </source>
</evidence>
<evidence type="ECO:0000256" key="3">
    <source>
        <dbReference type="ARBA" id="ARBA00023002"/>
    </source>
</evidence>